<comment type="caution">
    <text evidence="1">The sequence shown here is derived from an EMBL/GenBank/DDBJ whole genome shotgun (WGS) entry which is preliminary data.</text>
</comment>
<dbReference type="EMBL" id="ADBV01019101">
    <property type="protein sequence ID" value="EJW71251.1"/>
    <property type="molecule type" value="Genomic_DNA"/>
</dbReference>
<dbReference type="GO" id="GO:0003676">
    <property type="term" value="F:nucleic acid binding"/>
    <property type="evidence" value="ECO:0007669"/>
    <property type="project" value="InterPro"/>
</dbReference>
<accession>J9DP10</accession>
<dbReference type="Gene3D" id="3.30.70.330">
    <property type="match status" value="1"/>
</dbReference>
<sequence length="49" mass="5558">AARSITQIKLTKDRDGRASGEGFVVFSSREDYDFCFNKGQENILVNGMW</sequence>
<dbReference type="InterPro" id="IPR012677">
    <property type="entry name" value="Nucleotide-bd_a/b_plait_sf"/>
</dbReference>
<organism evidence="1 2">
    <name type="scientific">Wuchereria bancrofti</name>
    <dbReference type="NCBI Taxonomy" id="6293"/>
    <lineage>
        <taxon>Eukaryota</taxon>
        <taxon>Metazoa</taxon>
        <taxon>Ecdysozoa</taxon>
        <taxon>Nematoda</taxon>
        <taxon>Chromadorea</taxon>
        <taxon>Rhabditida</taxon>
        <taxon>Spirurina</taxon>
        <taxon>Spiruromorpha</taxon>
        <taxon>Filarioidea</taxon>
        <taxon>Onchocercidae</taxon>
        <taxon>Wuchereria</taxon>
    </lineage>
</organism>
<dbReference type="Proteomes" id="UP000004810">
    <property type="component" value="Unassembled WGS sequence"/>
</dbReference>
<evidence type="ECO:0000313" key="1">
    <source>
        <dbReference type="EMBL" id="EJW71251.1"/>
    </source>
</evidence>
<feature type="non-terminal residue" evidence="1">
    <location>
        <position position="49"/>
    </location>
</feature>
<gene>
    <name evidence="1" type="ORF">WUBG_17842</name>
</gene>
<dbReference type="AlphaFoldDB" id="J9DP10"/>
<proteinExistence type="predicted"/>
<protein>
    <recommendedName>
        <fullName evidence="3">RRM domain-containing protein</fullName>
    </recommendedName>
</protein>
<reference evidence="2" key="1">
    <citation type="submission" date="2012-08" db="EMBL/GenBank/DDBJ databases">
        <title>The Genome Sequence of Wuchereria bancrofti.</title>
        <authorList>
            <person name="Nutman T.B."/>
            <person name="Fink D.L."/>
            <person name="Russ C."/>
            <person name="Young S."/>
            <person name="Zeng Q."/>
            <person name="Koehrsen M."/>
            <person name="Alvarado L."/>
            <person name="Berlin A."/>
            <person name="Chapman S.B."/>
            <person name="Chen Z."/>
            <person name="Freedman E."/>
            <person name="Gellesch M."/>
            <person name="Goldberg J."/>
            <person name="Griggs A."/>
            <person name="Gujja S."/>
            <person name="Heilman E.R."/>
            <person name="Heiman D."/>
            <person name="Hepburn T."/>
            <person name="Howarth C."/>
            <person name="Jen D."/>
            <person name="Larson L."/>
            <person name="Lewis B."/>
            <person name="Mehta T."/>
            <person name="Park D."/>
            <person name="Pearson M."/>
            <person name="Roberts A."/>
            <person name="Saif S."/>
            <person name="Shea T."/>
            <person name="Shenoy N."/>
            <person name="Sisk P."/>
            <person name="Stolte C."/>
            <person name="Sykes S."/>
            <person name="Walk T."/>
            <person name="White J."/>
            <person name="Yandava C."/>
            <person name="Haas B."/>
            <person name="Henn M.R."/>
            <person name="Nusbaum C."/>
            <person name="Birren B."/>
        </authorList>
    </citation>
    <scope>NUCLEOTIDE SEQUENCE [LARGE SCALE GENOMIC DNA]</scope>
    <source>
        <strain evidence="2">NA</strain>
    </source>
</reference>
<name>J9DP10_WUCBA</name>
<dbReference type="SUPFAM" id="SSF54928">
    <property type="entry name" value="RNA-binding domain, RBD"/>
    <property type="match status" value="1"/>
</dbReference>
<evidence type="ECO:0008006" key="3">
    <source>
        <dbReference type="Google" id="ProtNLM"/>
    </source>
</evidence>
<feature type="non-terminal residue" evidence="1">
    <location>
        <position position="1"/>
    </location>
</feature>
<evidence type="ECO:0000313" key="2">
    <source>
        <dbReference type="Proteomes" id="UP000004810"/>
    </source>
</evidence>
<dbReference type="InterPro" id="IPR035979">
    <property type="entry name" value="RBD_domain_sf"/>
</dbReference>